<evidence type="ECO:0000313" key="3">
    <source>
        <dbReference type="Proteomes" id="UP000694402"/>
    </source>
</evidence>
<feature type="region of interest" description="Disordered" evidence="1">
    <location>
        <begin position="427"/>
        <end position="571"/>
    </location>
</feature>
<keyword evidence="3" id="KW-1185">Reference proteome</keyword>
<feature type="compositionally biased region" description="Low complexity" evidence="1">
    <location>
        <begin position="444"/>
        <end position="466"/>
    </location>
</feature>
<feature type="compositionally biased region" description="Low complexity" evidence="1">
    <location>
        <begin position="14"/>
        <end position="43"/>
    </location>
</feature>
<reference evidence="2" key="2">
    <citation type="submission" date="2025-08" db="UniProtKB">
        <authorList>
            <consortium name="Ensembl"/>
        </authorList>
    </citation>
    <scope>IDENTIFICATION</scope>
</reference>
<reference evidence="2" key="3">
    <citation type="submission" date="2025-09" db="UniProtKB">
        <authorList>
            <consortium name="Ensembl"/>
        </authorList>
    </citation>
    <scope>IDENTIFICATION</scope>
</reference>
<organism evidence="2 3">
    <name type="scientific">Oncorhynchus tshawytscha</name>
    <name type="common">Chinook salmon</name>
    <name type="synonym">Salmo tshawytscha</name>
    <dbReference type="NCBI Taxonomy" id="74940"/>
    <lineage>
        <taxon>Eukaryota</taxon>
        <taxon>Metazoa</taxon>
        <taxon>Chordata</taxon>
        <taxon>Craniata</taxon>
        <taxon>Vertebrata</taxon>
        <taxon>Euteleostomi</taxon>
        <taxon>Actinopterygii</taxon>
        <taxon>Neopterygii</taxon>
        <taxon>Teleostei</taxon>
        <taxon>Protacanthopterygii</taxon>
        <taxon>Salmoniformes</taxon>
        <taxon>Salmonidae</taxon>
        <taxon>Salmoninae</taxon>
        <taxon>Oncorhynchus</taxon>
    </lineage>
</organism>
<feature type="region of interest" description="Disordered" evidence="1">
    <location>
        <begin position="205"/>
        <end position="288"/>
    </location>
</feature>
<dbReference type="GeneTree" id="ENSGT00940000158508"/>
<sequence length="604" mass="64610">MEGEIEVESSSDVGPSGSGMEEPSESGMGMESSEAMSADSSDAASRHHSQHHHSIAPESDCHVGQSSEGVLVFLPETSSSTDVTHHRATVHLPDSSSVAQSTSVSTVTQSILVSGSAQVMVHSSAAVSDSTASTSSDLGSAIDKIIESTIGPDIMNGCIAVTSAEDGAAETSEGQYLILQGSDDAHTSSSALSSHHRITIEALGEGPTSTCHDQGDMQDNLDPDQPDQPSGSHYPDHEDQENQPQHSHASQYMDCSGGDADGPDQTGESSSSYVDDEESDQTRISSRSLSRFPEYGVVDNADQDLRGYVEGSGAADSNPSSPGVRRRHTHYVVDCSAGTEVYLECEEDLRPQHSQSYIDSSSRANHSQGHRTLPNHSQGHRTLPNHSQGHRTLPNHSQGHRTLTNHSQGHRTLQQYVEFVAADSEQPGYSNYQDQEGQREDPNKSPNQNQDPDQPQHSDQQQPQHSHYMETTSSSTGPEASPGWYTGIGEGGEGSSTDHHHPQADTVGSVHHHPQADTAGSAEAMECTESQPGPYISSSWTSSSRLEPEVEGAPEPQWSPSLGRPFRGEEGGVVGGLELQLWRGAGLEEDQGSPSPTPWLNWRR</sequence>
<feature type="region of interest" description="Disordered" evidence="1">
    <location>
        <begin position="353"/>
        <end position="404"/>
    </location>
</feature>
<name>A0AAZ3RRE2_ONCTS</name>
<feature type="compositionally biased region" description="Polar residues" evidence="1">
    <location>
        <begin position="394"/>
        <end position="404"/>
    </location>
</feature>
<feature type="region of interest" description="Disordered" evidence="1">
    <location>
        <begin position="1"/>
        <end position="62"/>
    </location>
</feature>
<proteinExistence type="predicted"/>
<feature type="compositionally biased region" description="Polar residues" evidence="1">
    <location>
        <begin position="528"/>
        <end position="545"/>
    </location>
</feature>
<feature type="compositionally biased region" description="Polar residues" evidence="1">
    <location>
        <begin position="353"/>
        <end position="367"/>
    </location>
</feature>
<dbReference type="Proteomes" id="UP000694402">
    <property type="component" value="Unassembled WGS sequence"/>
</dbReference>
<evidence type="ECO:0000313" key="2">
    <source>
        <dbReference type="Ensembl" id="ENSOTSP00005144167.1"/>
    </source>
</evidence>
<dbReference type="Ensembl" id="ENSOTST00005172124.1">
    <property type="protein sequence ID" value="ENSOTSP00005144167.1"/>
    <property type="gene ID" value="ENSOTSG00005060400.1"/>
</dbReference>
<reference evidence="3" key="1">
    <citation type="journal article" date="2018" name="PLoS ONE">
        <title>Chinook salmon (Oncorhynchus tshawytscha) genome and transcriptome.</title>
        <authorList>
            <person name="Christensen K.A."/>
            <person name="Leong J.S."/>
            <person name="Sakhrani D."/>
            <person name="Biagi C.A."/>
            <person name="Minkley D.R."/>
            <person name="Withler R.E."/>
            <person name="Rondeau E.B."/>
            <person name="Koop B.F."/>
            <person name="Devlin R.H."/>
        </authorList>
    </citation>
    <scope>NUCLEOTIDE SEQUENCE [LARGE SCALE GENOMIC DNA]</scope>
</reference>
<dbReference type="AlphaFoldDB" id="A0AAZ3RRE2"/>
<feature type="region of interest" description="Disordered" evidence="1">
    <location>
        <begin position="584"/>
        <end position="604"/>
    </location>
</feature>
<accession>A0AAZ3RRE2</accession>
<protein>
    <submittedName>
        <fullName evidence="2">Uncharacterized protein</fullName>
    </submittedName>
</protein>
<evidence type="ECO:0000256" key="1">
    <source>
        <dbReference type="SAM" id="MobiDB-lite"/>
    </source>
</evidence>
<feature type="compositionally biased region" description="Polar residues" evidence="1">
    <location>
        <begin position="469"/>
        <end position="478"/>
    </location>
</feature>
<gene>
    <name evidence="2" type="primary">ZNF335</name>
</gene>